<evidence type="ECO:0000256" key="9">
    <source>
        <dbReference type="ARBA" id="ARBA00023237"/>
    </source>
</evidence>
<evidence type="ECO:0000256" key="2">
    <source>
        <dbReference type="ARBA" id="ARBA00022448"/>
    </source>
</evidence>
<dbReference type="SUPFAM" id="SSF56935">
    <property type="entry name" value="Porins"/>
    <property type="match status" value="1"/>
</dbReference>
<keyword evidence="4 10" id="KW-0812">Transmembrane</keyword>
<keyword evidence="9 10" id="KW-0998">Cell outer membrane</keyword>
<name>A0ABT1LBB4_9HYPH</name>
<evidence type="ECO:0000256" key="7">
    <source>
        <dbReference type="ARBA" id="ARBA00023114"/>
    </source>
</evidence>
<comment type="similarity">
    <text evidence="1 10">Belongs to the alphaproteobacteria porin family.</text>
</comment>
<keyword evidence="8 10" id="KW-0472">Membrane</keyword>
<sequence length="403" mass="42534">MTRCFLLATAAGLVASSAFAADLPSKKAAPVEYVRVCSQYGAGFFYIPGSDTCLKIAGRVRAEYYYNEPLARTDNTTSTRARGYLTIDSYTATDWGPVRATSRVYVTKDSGSSATPTLDWSYIQFAGVTAGRVETSFFEFAPFGGVSFLGGGDNGRGSDYASINVLAYTYNAGNGFLATLALEDGTERRVGIGNAAIIPGYTVANGGYGGHVMPDVVGRLEYGASWGIAALTGAVHQTRYADGTYDTQYGYAIQGGVKVNLPMLAAGDALFLQAAYANGASSYTGWSSFTVGNASAPTYDVYATAAGGTDTARTWSVTGGIEHYWVPTVSTGLFASYGDFNGYATDDYRVFAIGANVKWSPVTNLLIGGEATYQRAVDTPAAALAPGGQKDIWGGRLRIERDF</sequence>
<keyword evidence="3 10" id="KW-1134">Transmembrane beta strand</keyword>
<proteinExistence type="inferred from homology"/>
<accession>A0ABT1LBB4</accession>
<comment type="function">
    <text evidence="10">Forms passive diffusion pores that allow small molecular weight hydrophilic materials across the outer membrane.</text>
</comment>
<dbReference type="Proteomes" id="UP001205890">
    <property type="component" value="Unassembled WGS sequence"/>
</dbReference>
<keyword evidence="5 10" id="KW-0732">Signal</keyword>
<evidence type="ECO:0000256" key="10">
    <source>
        <dbReference type="RuleBase" id="RU364005"/>
    </source>
</evidence>
<evidence type="ECO:0000313" key="11">
    <source>
        <dbReference type="EMBL" id="MCP8938396.1"/>
    </source>
</evidence>
<reference evidence="11 12" key="1">
    <citation type="submission" date="2022-07" db="EMBL/GenBank/DDBJ databases">
        <authorList>
            <person name="Li W.-J."/>
            <person name="Deng Q.-Q."/>
        </authorList>
    </citation>
    <scope>NUCLEOTIDE SEQUENCE [LARGE SCALE GENOMIC DNA]</scope>
    <source>
        <strain evidence="11 12">SYSU M60028</strain>
    </source>
</reference>
<evidence type="ECO:0000256" key="1">
    <source>
        <dbReference type="ARBA" id="ARBA00009521"/>
    </source>
</evidence>
<protein>
    <recommendedName>
        <fullName evidence="10">Porin</fullName>
    </recommendedName>
</protein>
<comment type="domain">
    <text evidence="10">Consists of 16-stranded beta-barrel sheets, with large surface-exposed loops, that form a transmembrane pore at the center of each barrel. The pore is partially ocluded by a peptide loop that folds into the pore lumen.</text>
</comment>
<keyword evidence="2 10" id="KW-0813">Transport</keyword>
<evidence type="ECO:0000313" key="12">
    <source>
        <dbReference type="Proteomes" id="UP001205890"/>
    </source>
</evidence>
<evidence type="ECO:0000256" key="6">
    <source>
        <dbReference type="ARBA" id="ARBA00023065"/>
    </source>
</evidence>
<dbReference type="InterPro" id="IPR003684">
    <property type="entry name" value="Porin_alphabac"/>
</dbReference>
<feature type="chain" id="PRO_5044991370" description="Porin" evidence="10">
    <location>
        <begin position="21"/>
        <end position="403"/>
    </location>
</feature>
<dbReference type="RefSeq" id="WP_254740261.1">
    <property type="nucleotide sequence ID" value="NZ_JANCLU010000005.1"/>
</dbReference>
<keyword evidence="12" id="KW-1185">Reference proteome</keyword>
<comment type="caution">
    <text evidence="11">The sequence shown here is derived from an EMBL/GenBank/DDBJ whole genome shotgun (WGS) entry which is preliminary data.</text>
</comment>
<evidence type="ECO:0000256" key="4">
    <source>
        <dbReference type="ARBA" id="ARBA00022692"/>
    </source>
</evidence>
<comment type="subcellular location">
    <subcellularLocation>
        <location evidence="10">Cell outer membrane</location>
        <topology evidence="10">Multi-pass membrane protein</topology>
    </subcellularLocation>
</comment>
<evidence type="ECO:0000256" key="8">
    <source>
        <dbReference type="ARBA" id="ARBA00023136"/>
    </source>
</evidence>
<feature type="signal peptide" evidence="10">
    <location>
        <begin position="1"/>
        <end position="20"/>
    </location>
</feature>
<gene>
    <name evidence="11" type="ORF">NK718_07700</name>
</gene>
<evidence type="ECO:0000256" key="3">
    <source>
        <dbReference type="ARBA" id="ARBA00022452"/>
    </source>
</evidence>
<organism evidence="11 12">
    <name type="scientific">Alsobacter ponti</name>
    <dbReference type="NCBI Taxonomy" id="2962936"/>
    <lineage>
        <taxon>Bacteria</taxon>
        <taxon>Pseudomonadati</taxon>
        <taxon>Pseudomonadota</taxon>
        <taxon>Alphaproteobacteria</taxon>
        <taxon>Hyphomicrobiales</taxon>
        <taxon>Alsobacteraceae</taxon>
        <taxon>Alsobacter</taxon>
    </lineage>
</organism>
<evidence type="ECO:0000256" key="5">
    <source>
        <dbReference type="ARBA" id="ARBA00022729"/>
    </source>
</evidence>
<dbReference type="EMBL" id="JANCLU010000005">
    <property type="protein sequence ID" value="MCP8938396.1"/>
    <property type="molecule type" value="Genomic_DNA"/>
</dbReference>
<keyword evidence="7 10" id="KW-0626">Porin</keyword>
<keyword evidence="6 10" id="KW-0406">Ion transport</keyword>
<dbReference type="Pfam" id="PF02530">
    <property type="entry name" value="Porin_2"/>
    <property type="match status" value="1"/>
</dbReference>